<dbReference type="NCBIfam" id="TIGR00254">
    <property type="entry name" value="GGDEF"/>
    <property type="match status" value="1"/>
</dbReference>
<dbReference type="SUPFAM" id="SSF55073">
    <property type="entry name" value="Nucleotide cyclase"/>
    <property type="match status" value="1"/>
</dbReference>
<protein>
    <recommendedName>
        <fullName evidence="1">diguanylate cyclase</fullName>
        <ecNumber evidence="1">2.7.7.65</ecNumber>
    </recommendedName>
</protein>
<accession>A0A1P8K1G5</accession>
<organism evidence="7 8">
    <name type="scientific">Rhodoferax koreensis</name>
    <dbReference type="NCBI Taxonomy" id="1842727"/>
    <lineage>
        <taxon>Bacteria</taxon>
        <taxon>Pseudomonadati</taxon>
        <taxon>Pseudomonadota</taxon>
        <taxon>Betaproteobacteria</taxon>
        <taxon>Burkholderiales</taxon>
        <taxon>Comamonadaceae</taxon>
        <taxon>Rhodoferax</taxon>
    </lineage>
</organism>
<dbReference type="InterPro" id="IPR003660">
    <property type="entry name" value="HAMP_dom"/>
</dbReference>
<dbReference type="SMART" id="SM00267">
    <property type="entry name" value="GGDEF"/>
    <property type="match status" value="1"/>
</dbReference>
<dbReference type="PROSITE" id="PS50887">
    <property type="entry name" value="GGDEF"/>
    <property type="match status" value="1"/>
</dbReference>
<dbReference type="STRING" id="1842727.RD110_23795"/>
<dbReference type="CDD" id="cd01949">
    <property type="entry name" value="GGDEF"/>
    <property type="match status" value="1"/>
</dbReference>
<dbReference type="GO" id="GO:0007165">
    <property type="term" value="P:signal transduction"/>
    <property type="evidence" value="ECO:0007669"/>
    <property type="project" value="InterPro"/>
</dbReference>
<feature type="coiled-coil region" evidence="3">
    <location>
        <begin position="388"/>
        <end position="415"/>
    </location>
</feature>
<dbReference type="RefSeq" id="WP_076202659.1">
    <property type="nucleotide sequence ID" value="NZ_CP019236.1"/>
</dbReference>
<keyword evidence="8" id="KW-1185">Reference proteome</keyword>
<dbReference type="InterPro" id="IPR050469">
    <property type="entry name" value="Diguanylate_Cyclase"/>
</dbReference>
<dbReference type="EMBL" id="CP019236">
    <property type="protein sequence ID" value="APW39853.1"/>
    <property type="molecule type" value="Genomic_DNA"/>
</dbReference>
<gene>
    <name evidence="7" type="ORF">RD110_23795</name>
</gene>
<dbReference type="InterPro" id="IPR000160">
    <property type="entry name" value="GGDEF_dom"/>
</dbReference>
<keyword evidence="4" id="KW-0812">Transmembrane</keyword>
<dbReference type="KEGG" id="rhy:RD110_23795"/>
<dbReference type="PANTHER" id="PTHR45138:SF9">
    <property type="entry name" value="DIGUANYLATE CYCLASE DGCM-RELATED"/>
    <property type="match status" value="1"/>
</dbReference>
<dbReference type="OrthoDB" id="9813903at2"/>
<evidence type="ECO:0000313" key="7">
    <source>
        <dbReference type="EMBL" id="APW39853.1"/>
    </source>
</evidence>
<feature type="transmembrane region" description="Helical" evidence="4">
    <location>
        <begin position="320"/>
        <end position="342"/>
    </location>
</feature>
<keyword evidence="4" id="KW-0472">Membrane</keyword>
<dbReference type="FunFam" id="3.30.70.270:FF:000001">
    <property type="entry name" value="Diguanylate cyclase domain protein"/>
    <property type="match status" value="1"/>
</dbReference>
<feature type="domain" description="GGDEF" evidence="6">
    <location>
        <begin position="443"/>
        <end position="577"/>
    </location>
</feature>
<proteinExistence type="predicted"/>
<evidence type="ECO:0000259" key="5">
    <source>
        <dbReference type="PROSITE" id="PS50885"/>
    </source>
</evidence>
<dbReference type="AlphaFoldDB" id="A0A1P8K1G5"/>
<evidence type="ECO:0000256" key="2">
    <source>
        <dbReference type="ARBA" id="ARBA00034247"/>
    </source>
</evidence>
<name>A0A1P8K1G5_9BURK</name>
<keyword evidence="3" id="KW-0175">Coiled coil</keyword>
<evidence type="ECO:0000256" key="4">
    <source>
        <dbReference type="SAM" id="Phobius"/>
    </source>
</evidence>
<dbReference type="InterPro" id="IPR043128">
    <property type="entry name" value="Rev_trsase/Diguanyl_cyclase"/>
</dbReference>
<dbReference type="InterPro" id="IPR029787">
    <property type="entry name" value="Nucleotide_cyclase"/>
</dbReference>
<evidence type="ECO:0000256" key="1">
    <source>
        <dbReference type="ARBA" id="ARBA00012528"/>
    </source>
</evidence>
<dbReference type="Gene3D" id="3.30.70.270">
    <property type="match status" value="1"/>
</dbReference>
<dbReference type="Pfam" id="PF00990">
    <property type="entry name" value="GGDEF"/>
    <property type="match status" value="1"/>
</dbReference>
<evidence type="ECO:0000256" key="3">
    <source>
        <dbReference type="SAM" id="Coils"/>
    </source>
</evidence>
<dbReference type="Proteomes" id="UP000186609">
    <property type="component" value="Chromosome"/>
</dbReference>
<dbReference type="EC" id="2.7.7.65" evidence="1"/>
<dbReference type="Gene3D" id="6.10.340.10">
    <property type="match status" value="1"/>
</dbReference>
<evidence type="ECO:0000313" key="8">
    <source>
        <dbReference type="Proteomes" id="UP000186609"/>
    </source>
</evidence>
<reference evidence="7 8" key="1">
    <citation type="submission" date="2017-01" db="EMBL/GenBank/DDBJ databases">
        <authorList>
            <person name="Mah S.A."/>
            <person name="Swanson W.J."/>
            <person name="Moy G.W."/>
            <person name="Vacquier V.D."/>
        </authorList>
    </citation>
    <scope>NUCLEOTIDE SEQUENCE [LARGE SCALE GENOMIC DNA]</scope>
    <source>
        <strain evidence="7 8">DCY110</strain>
    </source>
</reference>
<comment type="catalytic activity">
    <reaction evidence="2">
        <text>2 GTP = 3',3'-c-di-GMP + 2 diphosphate</text>
        <dbReference type="Rhea" id="RHEA:24898"/>
        <dbReference type="ChEBI" id="CHEBI:33019"/>
        <dbReference type="ChEBI" id="CHEBI:37565"/>
        <dbReference type="ChEBI" id="CHEBI:58805"/>
        <dbReference type="EC" id="2.7.7.65"/>
    </reaction>
</comment>
<feature type="domain" description="HAMP" evidence="5">
    <location>
        <begin position="344"/>
        <end position="397"/>
    </location>
</feature>
<dbReference type="PANTHER" id="PTHR45138">
    <property type="entry name" value="REGULATORY COMPONENTS OF SENSORY TRANSDUCTION SYSTEM"/>
    <property type="match status" value="1"/>
</dbReference>
<keyword evidence="4" id="KW-1133">Transmembrane helix</keyword>
<sequence>MSLSRLLGCLAALLVVATLALVGRVVGTEWSSLGASNASLQAVDQLRLALVAAEMISRERGPANGALGGPADDPALRQALSAARARTDQALANLQAALPVDAGPPARRDAAARVAAAGTALASARAEVDRIVARTRDERAPQAIRDAVYGMVAVVPRLSAVTSLAAAEAQQAYPALGDTVQLARLCSELRENTGLLGSHFTAALARQQPFSPLERRLIEQTRGRIDELRFLMGIRLGASGQPQAVQHAWQTVELRYFQNMTQLLERVIAAGEGDGRYGLDPAGFAALYVPEMNTILGLRDVLLAQAREDAQTEHRRAMRVLVLVLTASGALLAVLGFALLVVHRRILRPLVQTTNALRALADSRTEAPLPLQSTHEEMAAVIGAARALQVQTRQREALERERDGLIAQLREQSNTDFLTHLPNRRAFLAAAEGVLAQAKRLGFDVVLVMLDVDNFKQLNDTLGHACGDQALIAVANAVRSALRLGDLAARFGGEEFVVLLSHCDSAQGMRLAERLRELIGATPFDCGTEAPVRVTASLGVAASDTHGPALDRLLAQADTAMYRAKQAGRNQVILAEPAEAH</sequence>
<dbReference type="GO" id="GO:0052621">
    <property type="term" value="F:diguanylate cyclase activity"/>
    <property type="evidence" value="ECO:0007669"/>
    <property type="project" value="UniProtKB-EC"/>
</dbReference>
<dbReference type="GO" id="GO:0016020">
    <property type="term" value="C:membrane"/>
    <property type="evidence" value="ECO:0007669"/>
    <property type="project" value="InterPro"/>
</dbReference>
<evidence type="ECO:0000259" key="6">
    <source>
        <dbReference type="PROSITE" id="PS50887"/>
    </source>
</evidence>
<dbReference type="PROSITE" id="PS50885">
    <property type="entry name" value="HAMP"/>
    <property type="match status" value="1"/>
</dbReference>